<accession>A0A0R2EWK5</accession>
<feature type="domain" description="Glycosyl hydrolase family 78 alpha-rhamnosidase N-terminal" evidence="2">
    <location>
        <begin position="62"/>
        <end position="174"/>
    </location>
</feature>
<dbReference type="OrthoDB" id="9815108at2"/>
<comment type="caution">
    <text evidence="3">The sequence shown here is derived from an EMBL/GenBank/DDBJ whole genome shotgun (WGS) entry which is preliminary data.</text>
</comment>
<evidence type="ECO:0000259" key="1">
    <source>
        <dbReference type="Pfam" id="PF17389"/>
    </source>
</evidence>
<dbReference type="EMBL" id="AYZM01000158">
    <property type="protein sequence ID" value="KRN18245.1"/>
    <property type="molecule type" value="Genomic_DNA"/>
</dbReference>
<evidence type="ECO:0000259" key="2">
    <source>
        <dbReference type="Pfam" id="PF21104"/>
    </source>
</evidence>
<gene>
    <name evidence="3" type="ORF">FD14_GL002110</name>
</gene>
<dbReference type="Gene3D" id="1.50.10.10">
    <property type="match status" value="1"/>
</dbReference>
<organism evidence="3 4">
    <name type="scientific">Secundilactobacillus similis DSM 23365 = JCM 2765</name>
    <dbReference type="NCBI Taxonomy" id="1423804"/>
    <lineage>
        <taxon>Bacteria</taxon>
        <taxon>Bacillati</taxon>
        <taxon>Bacillota</taxon>
        <taxon>Bacilli</taxon>
        <taxon>Lactobacillales</taxon>
        <taxon>Lactobacillaceae</taxon>
        <taxon>Secundilactobacillus</taxon>
    </lineage>
</organism>
<dbReference type="AlphaFoldDB" id="A0A0R2EWK5"/>
<dbReference type="Proteomes" id="UP000051442">
    <property type="component" value="Unassembled WGS sequence"/>
</dbReference>
<dbReference type="GO" id="GO:0005975">
    <property type="term" value="P:carbohydrate metabolic process"/>
    <property type="evidence" value="ECO:0007669"/>
    <property type="project" value="InterPro"/>
</dbReference>
<dbReference type="RefSeq" id="WP_054732875.1">
    <property type="nucleotide sequence ID" value="NZ_AYZM01000158.1"/>
</dbReference>
<dbReference type="PANTHER" id="PTHR34987">
    <property type="entry name" value="C, PUTATIVE (AFU_ORTHOLOGUE AFUA_3G02880)-RELATED"/>
    <property type="match status" value="1"/>
</dbReference>
<dbReference type="SUPFAM" id="SSF48208">
    <property type="entry name" value="Six-hairpin glycosidases"/>
    <property type="match status" value="1"/>
</dbReference>
<protein>
    <submittedName>
        <fullName evidence="3">Alpha-L-rhamnosidase</fullName>
    </submittedName>
</protein>
<evidence type="ECO:0000313" key="4">
    <source>
        <dbReference type="Proteomes" id="UP000051442"/>
    </source>
</evidence>
<name>A0A0R2EWK5_9LACO</name>
<dbReference type="STRING" id="1423804.FD14_GL002110"/>
<dbReference type="InterPro" id="IPR035396">
    <property type="entry name" value="Bac_rhamnosid6H"/>
</dbReference>
<feature type="domain" description="Alpha-L-rhamnosidase six-hairpin glycosidase" evidence="1">
    <location>
        <begin position="194"/>
        <end position="487"/>
    </location>
</feature>
<dbReference type="InterPro" id="IPR049164">
    <property type="entry name" value="Glyco_hydro_78_N"/>
</dbReference>
<dbReference type="Pfam" id="PF21104">
    <property type="entry name" value="Glyco_hydro_78_N"/>
    <property type="match status" value="1"/>
</dbReference>
<proteinExistence type="predicted"/>
<keyword evidence="4" id="KW-1185">Reference proteome</keyword>
<dbReference type="InterPro" id="IPR012341">
    <property type="entry name" value="6hp_glycosidase-like_sf"/>
</dbReference>
<dbReference type="PATRIC" id="fig|1423804.4.peg.2292"/>
<dbReference type="InterPro" id="IPR008928">
    <property type="entry name" value="6-hairpin_glycosidase_sf"/>
</dbReference>
<dbReference type="Pfam" id="PF17389">
    <property type="entry name" value="Bac_rhamnosid6H"/>
    <property type="match status" value="1"/>
</dbReference>
<reference evidence="3 4" key="1">
    <citation type="journal article" date="2015" name="Genome Announc.">
        <title>Expanding the biotechnology potential of lactobacilli through comparative genomics of 213 strains and associated genera.</title>
        <authorList>
            <person name="Sun Z."/>
            <person name="Harris H.M."/>
            <person name="McCann A."/>
            <person name="Guo C."/>
            <person name="Argimon S."/>
            <person name="Zhang W."/>
            <person name="Yang X."/>
            <person name="Jeffery I.B."/>
            <person name="Cooney J.C."/>
            <person name="Kagawa T.F."/>
            <person name="Liu W."/>
            <person name="Song Y."/>
            <person name="Salvetti E."/>
            <person name="Wrobel A."/>
            <person name="Rasinkangas P."/>
            <person name="Parkhill J."/>
            <person name="Rea M.C."/>
            <person name="O'Sullivan O."/>
            <person name="Ritari J."/>
            <person name="Douillard F.P."/>
            <person name="Paul Ross R."/>
            <person name="Yang R."/>
            <person name="Briner A.E."/>
            <person name="Felis G.E."/>
            <person name="de Vos W.M."/>
            <person name="Barrangou R."/>
            <person name="Klaenhammer T.R."/>
            <person name="Caufield P.W."/>
            <person name="Cui Y."/>
            <person name="Zhang H."/>
            <person name="O'Toole P.W."/>
        </authorList>
    </citation>
    <scope>NUCLEOTIDE SEQUENCE [LARGE SCALE GENOMIC DNA]</scope>
    <source>
        <strain evidence="3 4">DSM 23365</strain>
    </source>
</reference>
<evidence type="ECO:0000313" key="3">
    <source>
        <dbReference type="EMBL" id="KRN18245.1"/>
    </source>
</evidence>
<sequence length="518" mass="59015">MTVSFNLNSEEKFQEISDQSFAVNHELLSRVDLTQPLQHRECVPIRQAIKTAATCDFQPVSQSVTLPNETQLVYDLGELVVGHFAVDLQATGAPMDAPLLLHVRFAETLAELDEDAATVDSWLPLSWIQDEQRHVDVLPQRLTFERRYSCRYIALAAVGQSRKWQPQFSQPVFNAEGAAINQTVAPLTQLPEWLQTIDKKCIQTLKNTMQVVFEDGTKRDRRLWLSDFRTQALVNYATFQNTIVAKRCLYLFGSFMDDAGRIPADILTLTGQPVADDLFWFDYELLFPIALADYVDTTDDLVTLRELYPVAQRVMAFLKTELTANLVGPRQDVFIDWSSQVDKEAAVQLQAVMTVQRFVALARRMTDPQLADYEDWLTDLTQTTLDHYFDAQLNAVISGPKREISPLSQIYVLLADILPPATTEAIIDRLLKFDLERTVTTPNTQGLLAEALFKHHHQDDALAVIRLFWQGMVDRGADTFWEVYDAHDPNYSPYGSILLNGYCFGWSAYPAYLLRRYL</sequence>
<dbReference type="PANTHER" id="PTHR34987:SF4">
    <property type="entry name" value="ALPHA-L-RHAMNOSIDASE C-TERMINAL DOMAIN-CONTAINING PROTEIN"/>
    <property type="match status" value="1"/>
</dbReference>